<gene>
    <name evidence="1" type="ORF">OXU80_04010</name>
</gene>
<sequence length="387" mass="41880">MTSIALAAVRAQFPAASRMTYLDSGFQAPLAAPVRAAIESLLDEASEAAGPKSVWLERVETVRAKLARFINARAGEIAFTKNTSEALNIAANALPLKAGDNVLMIHGDHPNNAYAFLNLRRKGVEVRFLPMTEIVNGESFAGAIDARTRAISMSHVTFHAGHRFDVEDVGRLCRSRGLFFVVDVMQSVGVMPVDVQAMNATFVASGTHKGLLVPQGLGFLYWNGEDARCEPAHLAAASLAELPADLVARPERLVVAPDARRFEIGNFNIPAIHALGAALDLIQDVGRERIEAHLFALSEELIAGLDALGIGIAGPRDRRHRAAHIVVPRLPAATWLPCFERARVRVSPERDGIRVSLALFNTSEDVRTFIQVVRNGMKDGVPTMHAA</sequence>
<proteinExistence type="predicted"/>
<dbReference type="EMBL" id="CP113520">
    <property type="protein sequence ID" value="WAJ29411.1"/>
    <property type="molecule type" value="Genomic_DNA"/>
</dbReference>
<organism evidence="1 2">
    <name type="scientific">Antarcticirhabdus aurantiaca</name>
    <dbReference type="NCBI Taxonomy" id="2606717"/>
    <lineage>
        <taxon>Bacteria</taxon>
        <taxon>Pseudomonadati</taxon>
        <taxon>Pseudomonadota</taxon>
        <taxon>Alphaproteobacteria</taxon>
        <taxon>Hyphomicrobiales</taxon>
        <taxon>Aurantimonadaceae</taxon>
        <taxon>Antarcticirhabdus</taxon>
    </lineage>
</organism>
<accession>A0ACD4NRZ4</accession>
<evidence type="ECO:0000313" key="2">
    <source>
        <dbReference type="Proteomes" id="UP001163223"/>
    </source>
</evidence>
<keyword evidence="1" id="KW-0032">Aminotransferase</keyword>
<protein>
    <submittedName>
        <fullName evidence="1">Aminotransferase class V-fold PLP-dependent enzyme</fullName>
    </submittedName>
</protein>
<evidence type="ECO:0000313" key="1">
    <source>
        <dbReference type="EMBL" id="WAJ29411.1"/>
    </source>
</evidence>
<keyword evidence="2" id="KW-1185">Reference proteome</keyword>
<keyword evidence="1" id="KW-0808">Transferase</keyword>
<dbReference type="Proteomes" id="UP001163223">
    <property type="component" value="Chromosome"/>
</dbReference>
<name>A0ACD4NRZ4_9HYPH</name>
<reference evidence="1" key="1">
    <citation type="submission" date="2022-11" db="EMBL/GenBank/DDBJ databases">
        <title>beta-Carotene-producing bacterium, Jeongeuplla avenae sp. nov., alleviates the salt stress of Arabidopsis seedlings.</title>
        <authorList>
            <person name="Jiang L."/>
            <person name="Lee J."/>
        </authorList>
    </citation>
    <scope>NUCLEOTIDE SEQUENCE</scope>
    <source>
        <strain evidence="1">DY_R2A_6</strain>
    </source>
</reference>